<dbReference type="EMBL" id="CP068595">
    <property type="protein sequence ID" value="QQZ60355.1"/>
    <property type="molecule type" value="Genomic_DNA"/>
</dbReference>
<dbReference type="SUPFAM" id="SSF54211">
    <property type="entry name" value="Ribosomal protein S5 domain 2-like"/>
    <property type="match status" value="1"/>
</dbReference>
<sequence>MYGKMHSACLYGIEGVMISVEIDLANGLPQTSIIGLPDSAIREAVERVRAAVKNCGYRYPQQRVTVNLAPADLRKEGSAFDLAIALGILTTSGQLVMPGAENLLLIGELALDGSLRPVTGVLPMVEAARRAGLTAVLVPSGNAAEAALISGMTIYAAEHLRQLPQPQAEGEPLYAPRKRKQHKPEPKEASAAGFDCLPEIPTTASAESSAMPSPLWG</sequence>
<dbReference type="Gene3D" id="3.30.230.10">
    <property type="match status" value="1"/>
</dbReference>
<dbReference type="InterPro" id="IPR014721">
    <property type="entry name" value="Ribsml_uS5_D2-typ_fold_subgr"/>
</dbReference>
<gene>
    <name evidence="2" type="ORF">JI735_28210</name>
</gene>
<dbReference type="Proteomes" id="UP000595841">
    <property type="component" value="Chromosome"/>
</dbReference>
<evidence type="ECO:0000313" key="3">
    <source>
        <dbReference type="Proteomes" id="UP000595841"/>
    </source>
</evidence>
<feature type="compositionally biased region" description="Polar residues" evidence="1">
    <location>
        <begin position="202"/>
        <end position="211"/>
    </location>
</feature>
<name>A0A974SDI1_9BACL</name>
<dbReference type="InterPro" id="IPR020568">
    <property type="entry name" value="Ribosomal_Su5_D2-typ_SF"/>
</dbReference>
<reference evidence="2 3" key="1">
    <citation type="submission" date="2021-01" db="EMBL/GenBank/DDBJ databases">
        <title>Whole genome sequence of Paenibacillus sonchi LMG 24727 for comparative genomics.</title>
        <authorList>
            <person name="Lee G."/>
            <person name="Kim M.-J."/>
            <person name="Lim K."/>
            <person name="Shin J.-H."/>
        </authorList>
    </citation>
    <scope>NUCLEOTIDE SEQUENCE [LARGE SCALE GENOMIC DNA]</scope>
    <source>
        <strain evidence="2 3">LMG 24727</strain>
    </source>
</reference>
<evidence type="ECO:0000313" key="2">
    <source>
        <dbReference type="EMBL" id="QQZ60355.1"/>
    </source>
</evidence>
<evidence type="ECO:0000256" key="1">
    <source>
        <dbReference type="SAM" id="MobiDB-lite"/>
    </source>
</evidence>
<proteinExistence type="predicted"/>
<evidence type="ECO:0008006" key="4">
    <source>
        <dbReference type="Google" id="ProtNLM"/>
    </source>
</evidence>
<dbReference type="Pfam" id="PF13541">
    <property type="entry name" value="ChlI"/>
    <property type="match status" value="1"/>
</dbReference>
<accession>A0A974SDI1</accession>
<dbReference type="KEGG" id="pson:JI735_28210"/>
<keyword evidence="3" id="KW-1185">Reference proteome</keyword>
<organism evidence="2 3">
    <name type="scientific">Paenibacillus sonchi</name>
    <dbReference type="NCBI Taxonomy" id="373687"/>
    <lineage>
        <taxon>Bacteria</taxon>
        <taxon>Bacillati</taxon>
        <taxon>Bacillota</taxon>
        <taxon>Bacilli</taxon>
        <taxon>Bacillales</taxon>
        <taxon>Paenibacillaceae</taxon>
        <taxon>Paenibacillus</taxon>
        <taxon>Paenibacillus sonchi group</taxon>
    </lineage>
</organism>
<dbReference type="AlphaFoldDB" id="A0A974SDI1"/>
<feature type="region of interest" description="Disordered" evidence="1">
    <location>
        <begin position="167"/>
        <end position="217"/>
    </location>
</feature>
<protein>
    <recommendedName>
        <fullName evidence="4">Magnesium chelatase</fullName>
    </recommendedName>
</protein>